<proteinExistence type="predicted"/>
<dbReference type="InterPro" id="IPR023296">
    <property type="entry name" value="Glyco_hydro_beta-prop_sf"/>
</dbReference>
<name>A0A6J6J1S4_9ZZZZ</name>
<reference evidence="1" key="1">
    <citation type="submission" date="2020-05" db="EMBL/GenBank/DDBJ databases">
        <authorList>
            <person name="Chiriac C."/>
            <person name="Salcher M."/>
            <person name="Ghai R."/>
            <person name="Kavagutti S V."/>
        </authorList>
    </citation>
    <scope>NUCLEOTIDE SEQUENCE</scope>
</reference>
<organism evidence="1">
    <name type="scientific">freshwater metagenome</name>
    <dbReference type="NCBI Taxonomy" id="449393"/>
    <lineage>
        <taxon>unclassified sequences</taxon>
        <taxon>metagenomes</taxon>
        <taxon>ecological metagenomes</taxon>
    </lineage>
</organism>
<gene>
    <name evidence="1" type="ORF">UFOPK2131_00223</name>
</gene>
<accession>A0A6J6J1S4</accession>
<dbReference type="EMBL" id="CAEZVT010000008">
    <property type="protein sequence ID" value="CAB4630139.1"/>
    <property type="molecule type" value="Genomic_DNA"/>
</dbReference>
<protein>
    <submittedName>
        <fullName evidence="1">Unannotated protein</fullName>
    </submittedName>
</protein>
<evidence type="ECO:0000313" key="1">
    <source>
        <dbReference type="EMBL" id="CAB4630139.1"/>
    </source>
</evidence>
<dbReference type="AlphaFoldDB" id="A0A6J6J1S4"/>
<dbReference type="SUPFAM" id="SSF75005">
    <property type="entry name" value="Arabinanase/levansucrase/invertase"/>
    <property type="match status" value="1"/>
</dbReference>
<sequence length="339" mass="35256">MKMNIAVSAALVIVSLAAPSNAAQPANTSTAGYKEVASQNLNSGSGSLLSKKNPSVSDLKVAKTVGTPVAAPPNSSGNGPWIVRAVLRTSSDGLSFSGAETLMDQAGVPNLLVTSAGDTYAYYQDWANGNIMGVAIQRAGSKSWTRYKLHVSGFNIAPGGANGVDPSAVELPNGQIRVFWMQGSTNIYSATSAKGSGNGIIFKFDGKTALTGYSGKVFDPTVVRTDSGWAMWVDSEGTPIYATSKDGKSFTAQTGNPRFTNAKTFPWGAVRLKNGEIRVIASIQGPGGADGVILKSTDGGQSFVELTRGTIPSGSGADAGIAYNSRTKQWLQLLSERMN</sequence>